<proteinExistence type="inferred from homology"/>
<reference evidence="7 8" key="1">
    <citation type="submission" date="2023-08" db="EMBL/GenBank/DDBJ databases">
        <authorList>
            <person name="Girao M."/>
            <person name="Carvalho M.F."/>
        </authorList>
    </citation>
    <scope>NUCLEOTIDE SEQUENCE [LARGE SCALE GENOMIC DNA]</scope>
    <source>
        <strain evidence="7 8">CT-R113</strain>
    </source>
</reference>
<feature type="domain" description="GH26" evidence="6">
    <location>
        <begin position="10"/>
        <end position="359"/>
    </location>
</feature>
<evidence type="ECO:0000259" key="6">
    <source>
        <dbReference type="PROSITE" id="PS51764"/>
    </source>
</evidence>
<evidence type="ECO:0000313" key="8">
    <source>
        <dbReference type="Proteomes" id="UP001356095"/>
    </source>
</evidence>
<sequence>MDRGPVRGTAAAGTLVLALALVGAVSAPPGEASASDRRSAPPDNTASFLGLPSATEYRCTVSEILEPSCGVWWGASPYGDQVEHLEESADRGMDIVYTWRGVDQAQVPGRREQSMAAEGRFVHTNIEARRFTSPGRPDIPYESIIDGDFDQQLRSQARGIADLDVPYFVTFDHEADANRRYNKRGTPEEFVASWRHIVDLYRAEGADNVIWVWNVTGWESNLDRLPGLWPGNDYVDWLSWEAYNMTGCDVQPNWTEVLSFEDALRPAYDWIQNEGPEHGIDPDKPVMIGEMGTTDIGAGETLKWYSDIPDVLRRYERVRAVKVWDNKVTPGCDFRIRSNEYAQRGFQLAGQDPYVHLPERVRGLAEEAARRD</sequence>
<evidence type="ECO:0000256" key="1">
    <source>
        <dbReference type="ARBA" id="ARBA00022801"/>
    </source>
</evidence>
<dbReference type="Pfam" id="PF02156">
    <property type="entry name" value="Glyco_hydro_26"/>
    <property type="match status" value="1"/>
</dbReference>
<keyword evidence="5" id="KW-0732">Signal</keyword>
<dbReference type="EMBL" id="JAUZMY010000003">
    <property type="protein sequence ID" value="MEE2036409.1"/>
    <property type="molecule type" value="Genomic_DNA"/>
</dbReference>
<evidence type="ECO:0000256" key="3">
    <source>
        <dbReference type="PROSITE-ProRule" id="PRU01100"/>
    </source>
</evidence>
<feature type="signal peptide" evidence="5">
    <location>
        <begin position="1"/>
        <end position="34"/>
    </location>
</feature>
<organism evidence="7 8">
    <name type="scientific">Nocardiopsis codii</name>
    <dbReference type="NCBI Taxonomy" id="3065942"/>
    <lineage>
        <taxon>Bacteria</taxon>
        <taxon>Bacillati</taxon>
        <taxon>Actinomycetota</taxon>
        <taxon>Actinomycetes</taxon>
        <taxon>Streptosporangiales</taxon>
        <taxon>Nocardiopsidaceae</taxon>
        <taxon>Nocardiopsis</taxon>
    </lineage>
</organism>
<protein>
    <submittedName>
        <fullName evidence="7">Glycosyl hydrolase</fullName>
    </submittedName>
</protein>
<feature type="region of interest" description="Disordered" evidence="4">
    <location>
        <begin position="28"/>
        <end position="47"/>
    </location>
</feature>
<dbReference type="Gene3D" id="3.20.20.80">
    <property type="entry name" value="Glycosidases"/>
    <property type="match status" value="1"/>
</dbReference>
<keyword evidence="1 3" id="KW-0378">Hydrolase</keyword>
<dbReference type="GO" id="GO:0016787">
    <property type="term" value="F:hydrolase activity"/>
    <property type="evidence" value="ECO:0007669"/>
    <property type="project" value="UniProtKB-KW"/>
</dbReference>
<name>A0ABU7K2D0_9ACTN</name>
<comment type="caution">
    <text evidence="7">The sequence shown here is derived from an EMBL/GenBank/DDBJ whole genome shotgun (WGS) entry which is preliminary data.</text>
</comment>
<dbReference type="PROSITE" id="PS51764">
    <property type="entry name" value="GH26"/>
    <property type="match status" value="1"/>
</dbReference>
<dbReference type="InterPro" id="IPR017853">
    <property type="entry name" value="GH"/>
</dbReference>
<evidence type="ECO:0000256" key="4">
    <source>
        <dbReference type="SAM" id="MobiDB-lite"/>
    </source>
</evidence>
<feature type="chain" id="PRO_5046552145" evidence="5">
    <location>
        <begin position="35"/>
        <end position="372"/>
    </location>
</feature>
<feature type="active site" description="Proton donor" evidence="3">
    <location>
        <position position="174"/>
    </location>
</feature>
<dbReference type="InterPro" id="IPR022790">
    <property type="entry name" value="GH26_dom"/>
</dbReference>
<dbReference type="RefSeq" id="WP_330090217.1">
    <property type="nucleotide sequence ID" value="NZ_JAUZMY010000003.1"/>
</dbReference>
<keyword evidence="2 3" id="KW-0326">Glycosidase</keyword>
<keyword evidence="8" id="KW-1185">Reference proteome</keyword>
<dbReference type="Proteomes" id="UP001356095">
    <property type="component" value="Unassembled WGS sequence"/>
</dbReference>
<gene>
    <name evidence="7" type="ORF">Q8791_04130</name>
</gene>
<evidence type="ECO:0000256" key="5">
    <source>
        <dbReference type="SAM" id="SignalP"/>
    </source>
</evidence>
<evidence type="ECO:0000256" key="2">
    <source>
        <dbReference type="ARBA" id="ARBA00023295"/>
    </source>
</evidence>
<dbReference type="SUPFAM" id="SSF51445">
    <property type="entry name" value="(Trans)glycosidases"/>
    <property type="match status" value="1"/>
</dbReference>
<feature type="active site" description="Nucleophile" evidence="3">
    <location>
        <position position="290"/>
    </location>
</feature>
<comment type="similarity">
    <text evidence="3">Belongs to the glycosyl hydrolase 26 family.</text>
</comment>
<accession>A0ABU7K2D0</accession>
<evidence type="ECO:0000313" key="7">
    <source>
        <dbReference type="EMBL" id="MEE2036409.1"/>
    </source>
</evidence>